<comment type="caution">
    <text evidence="3">The sequence shown here is derived from an EMBL/GenBank/DDBJ whole genome shotgun (WGS) entry which is preliminary data.</text>
</comment>
<dbReference type="STRING" id="1160895.CM19_08760"/>
<sequence>MKYVRSKRHRRYRTPKDCELGLPYTEVIYKGKRKNLCDEISVISQSINYFPKLKNTFINSPVMRNELLLSLSANFINVPNKYDKNINSSSQIDILQIEKLIIGGGTAGFSMLEECRDCLLISNETATDIFYDPLTSNELKERIKKIIKQNKERIIKGIILGKFDEGIGVFISGKHVILKGVKEIIFAHGGRYIPPLFANNDLPGIISRRLYLSHFSHAEKAIIMGSTDEAIRTAYVGKRKVLYREGASLFTKIGLELAEKEGIELIPVRKVYVKRKGNKLIVKYDANSEEVDILVFDIVKQPKLEITYNLGINYKFYKKMHIYSPTHNILGEFEQFKIVGGSRGIYDDELSFLSSKAALGIYVDDFISKLKETPLYGFYNNDYSEIPSPYIFDDTGYFCECEDITADDIIPKLKKGYTDVESIKRVTGACTGKCQGKLCAYLIGSYLKSERLITFRSPIYSIV</sequence>
<dbReference type="InterPro" id="IPR051691">
    <property type="entry name" value="Metab_Enz_Cyan_OpOx_G3PDH"/>
</dbReference>
<dbReference type="RefSeq" id="WP_048099987.1">
    <property type="nucleotide sequence ID" value="NZ_JFZT01000047.1"/>
</dbReference>
<name>A0A031LMZ8_9CREN</name>
<dbReference type="Gene3D" id="1.10.10.1100">
    <property type="entry name" value="BFD-like [2Fe-2S]-binding domain"/>
    <property type="match status" value="1"/>
</dbReference>
<dbReference type="PANTHER" id="PTHR42949">
    <property type="entry name" value="ANAEROBIC GLYCEROL-3-PHOSPHATE DEHYDROGENASE SUBUNIT B"/>
    <property type="match status" value="1"/>
</dbReference>
<evidence type="ECO:0000313" key="3">
    <source>
        <dbReference type="EMBL" id="EZQ03805.1"/>
    </source>
</evidence>
<gene>
    <name evidence="3" type="ORF">CM19_08760</name>
</gene>
<keyword evidence="4" id="KW-1185">Reference proteome</keyword>
<dbReference type="Pfam" id="PF04324">
    <property type="entry name" value="Fer2_BFD"/>
    <property type="match status" value="1"/>
</dbReference>
<organism evidence="3 4">
    <name type="scientific">Candidatus Acidianus copahuensis</name>
    <dbReference type="NCBI Taxonomy" id="1160895"/>
    <lineage>
        <taxon>Archaea</taxon>
        <taxon>Thermoproteota</taxon>
        <taxon>Thermoprotei</taxon>
        <taxon>Sulfolobales</taxon>
        <taxon>Sulfolobaceae</taxon>
        <taxon>Acidianus</taxon>
    </lineage>
</organism>
<evidence type="ECO:0000313" key="4">
    <source>
        <dbReference type="Proteomes" id="UP000024332"/>
    </source>
</evidence>
<keyword evidence="1" id="KW-0560">Oxidoreductase</keyword>
<dbReference type="InterPro" id="IPR007419">
    <property type="entry name" value="BFD-like_2Fe2S-bd_dom"/>
</dbReference>
<accession>A0A031LMZ8</accession>
<dbReference type="InterPro" id="IPR041854">
    <property type="entry name" value="BFD-like_2Fe2S-bd_dom_sf"/>
</dbReference>
<dbReference type="SUPFAM" id="SSF51905">
    <property type="entry name" value="FAD/NAD(P)-binding domain"/>
    <property type="match status" value="1"/>
</dbReference>
<dbReference type="InterPro" id="IPR036188">
    <property type="entry name" value="FAD/NAD-bd_sf"/>
</dbReference>
<dbReference type="PANTHER" id="PTHR42949:SF3">
    <property type="entry name" value="ANAEROBIC GLYCEROL-3-PHOSPHATE DEHYDROGENASE SUBUNIT B"/>
    <property type="match status" value="1"/>
</dbReference>
<protein>
    <submittedName>
        <fullName evidence="3">(2Fe-2S)-binding protein</fullName>
    </submittedName>
</protein>
<dbReference type="Proteomes" id="UP000024332">
    <property type="component" value="Unassembled WGS sequence"/>
</dbReference>
<proteinExistence type="predicted"/>
<feature type="domain" description="BFD-like [2Fe-2S]-binding" evidence="2">
    <location>
        <begin position="399"/>
        <end position="448"/>
    </location>
</feature>
<dbReference type="GO" id="GO:0016491">
    <property type="term" value="F:oxidoreductase activity"/>
    <property type="evidence" value="ECO:0007669"/>
    <property type="project" value="UniProtKB-KW"/>
</dbReference>
<dbReference type="AlphaFoldDB" id="A0A031LMZ8"/>
<evidence type="ECO:0000256" key="1">
    <source>
        <dbReference type="ARBA" id="ARBA00023002"/>
    </source>
</evidence>
<evidence type="ECO:0000259" key="2">
    <source>
        <dbReference type="Pfam" id="PF04324"/>
    </source>
</evidence>
<dbReference type="EMBL" id="JFZT01000047">
    <property type="protein sequence ID" value="EZQ03805.1"/>
    <property type="molecule type" value="Genomic_DNA"/>
</dbReference>
<dbReference type="OrthoDB" id="36306at2157"/>
<reference evidence="3 4" key="1">
    <citation type="submission" date="2014-03" db="EMBL/GenBank/DDBJ databases">
        <title>Draft genome sequence of the novel thermoacidophilic archaea Acidianus copahuensis ALE1 strain, isolated from Copahue volcanic area in Neuquen Argentina.</title>
        <authorList>
            <person name="Urbieta M.S."/>
            <person name="Rascovan N."/>
            <person name="Castro C."/>
            <person name="Revale S."/>
            <person name="Giaveno M.A."/>
            <person name="Vazquez M.P."/>
            <person name="Donati E.R."/>
        </authorList>
    </citation>
    <scope>NUCLEOTIDE SEQUENCE [LARGE SCALE GENOMIC DNA]</scope>
    <source>
        <strain evidence="3 4">ALE1</strain>
    </source>
</reference>